<dbReference type="AlphaFoldDB" id="A0AAE3L325"/>
<dbReference type="PANTHER" id="PTHR35789">
    <property type="entry name" value="SPORE GERMINATION PROTEIN B3"/>
    <property type="match status" value="1"/>
</dbReference>
<proteinExistence type="inferred from homology"/>
<reference evidence="10" key="1">
    <citation type="submission" date="2022-07" db="EMBL/GenBank/DDBJ databases">
        <title>Enhanced cultured diversity of the mouse gut microbiota enables custom-made synthetic communities.</title>
        <authorList>
            <person name="Afrizal A."/>
        </authorList>
    </citation>
    <scope>NUCLEOTIDE SEQUENCE</scope>
    <source>
        <strain evidence="10">DSM 28593</strain>
    </source>
</reference>
<dbReference type="RefSeq" id="WP_257532437.1">
    <property type="nucleotide sequence ID" value="NZ_JANKAS010000013.1"/>
</dbReference>
<dbReference type="PROSITE" id="PS51257">
    <property type="entry name" value="PROKAR_LIPOPROTEIN"/>
    <property type="match status" value="1"/>
</dbReference>
<dbReference type="Pfam" id="PF25198">
    <property type="entry name" value="Spore_GerAC_N"/>
    <property type="match status" value="1"/>
</dbReference>
<dbReference type="InterPro" id="IPR046953">
    <property type="entry name" value="Spore_GerAC-like_C"/>
</dbReference>
<dbReference type="NCBIfam" id="TIGR02887">
    <property type="entry name" value="spore_ger_x_C"/>
    <property type="match status" value="1"/>
</dbReference>
<feature type="domain" description="Spore germination protein N-terminal" evidence="9">
    <location>
        <begin position="26"/>
        <end position="199"/>
    </location>
</feature>
<keyword evidence="11" id="KW-1185">Reference proteome</keyword>
<evidence type="ECO:0000256" key="2">
    <source>
        <dbReference type="ARBA" id="ARBA00007886"/>
    </source>
</evidence>
<evidence type="ECO:0000256" key="3">
    <source>
        <dbReference type="ARBA" id="ARBA00022544"/>
    </source>
</evidence>
<dbReference type="Pfam" id="PF05504">
    <property type="entry name" value="Spore_GerAC"/>
    <property type="match status" value="1"/>
</dbReference>
<keyword evidence="3" id="KW-0309">Germination</keyword>
<dbReference type="InterPro" id="IPR008844">
    <property type="entry name" value="Spore_GerAC-like"/>
</dbReference>
<keyword evidence="5" id="KW-0472">Membrane</keyword>
<organism evidence="10 11">
    <name type="scientific">Irregularibacter muris</name>
    <dbReference type="NCBI Taxonomy" id="1796619"/>
    <lineage>
        <taxon>Bacteria</taxon>
        <taxon>Bacillati</taxon>
        <taxon>Bacillota</taxon>
        <taxon>Clostridia</taxon>
        <taxon>Eubacteriales</taxon>
        <taxon>Eubacteriaceae</taxon>
        <taxon>Irregularibacter</taxon>
    </lineage>
</organism>
<evidence type="ECO:0000256" key="7">
    <source>
        <dbReference type="ARBA" id="ARBA00023288"/>
    </source>
</evidence>
<evidence type="ECO:0000256" key="1">
    <source>
        <dbReference type="ARBA" id="ARBA00004635"/>
    </source>
</evidence>
<dbReference type="GO" id="GO:0009847">
    <property type="term" value="P:spore germination"/>
    <property type="evidence" value="ECO:0007669"/>
    <property type="project" value="InterPro"/>
</dbReference>
<feature type="domain" description="Spore germination GerAC-like C-terminal" evidence="8">
    <location>
        <begin position="217"/>
        <end position="383"/>
    </location>
</feature>
<dbReference type="Gene3D" id="3.30.300.210">
    <property type="entry name" value="Nutrient germinant receptor protein C, domain 3"/>
    <property type="match status" value="1"/>
</dbReference>
<dbReference type="EMBL" id="JANKAS010000013">
    <property type="protein sequence ID" value="MCR1899759.1"/>
    <property type="molecule type" value="Genomic_DNA"/>
</dbReference>
<comment type="similarity">
    <text evidence="2">Belongs to the GerABKC lipoprotein family.</text>
</comment>
<evidence type="ECO:0000259" key="8">
    <source>
        <dbReference type="Pfam" id="PF05504"/>
    </source>
</evidence>
<keyword evidence="4" id="KW-0732">Signal</keyword>
<dbReference type="Gene3D" id="6.20.190.10">
    <property type="entry name" value="Nutrient germinant receptor protein C, domain 1"/>
    <property type="match status" value="1"/>
</dbReference>
<evidence type="ECO:0000259" key="9">
    <source>
        <dbReference type="Pfam" id="PF25198"/>
    </source>
</evidence>
<name>A0AAE3L325_9FIRM</name>
<evidence type="ECO:0000256" key="6">
    <source>
        <dbReference type="ARBA" id="ARBA00023139"/>
    </source>
</evidence>
<dbReference type="GO" id="GO:0016020">
    <property type="term" value="C:membrane"/>
    <property type="evidence" value="ECO:0007669"/>
    <property type="project" value="UniProtKB-SubCell"/>
</dbReference>
<gene>
    <name evidence="10" type="ORF">NSA47_12300</name>
</gene>
<evidence type="ECO:0000256" key="5">
    <source>
        <dbReference type="ARBA" id="ARBA00023136"/>
    </source>
</evidence>
<dbReference type="InterPro" id="IPR057336">
    <property type="entry name" value="GerAC_N"/>
</dbReference>
<dbReference type="PANTHER" id="PTHR35789:SF1">
    <property type="entry name" value="SPORE GERMINATION PROTEIN B3"/>
    <property type="match status" value="1"/>
</dbReference>
<accession>A0AAE3L325</accession>
<dbReference type="Proteomes" id="UP001205748">
    <property type="component" value="Unassembled WGS sequence"/>
</dbReference>
<evidence type="ECO:0000256" key="4">
    <source>
        <dbReference type="ARBA" id="ARBA00022729"/>
    </source>
</evidence>
<keyword evidence="7" id="KW-0449">Lipoprotein</keyword>
<comment type="subcellular location">
    <subcellularLocation>
        <location evidence="1">Membrane</location>
        <topology evidence="1">Lipid-anchor</topology>
    </subcellularLocation>
</comment>
<evidence type="ECO:0000313" key="11">
    <source>
        <dbReference type="Proteomes" id="UP001205748"/>
    </source>
</evidence>
<comment type="caution">
    <text evidence="10">The sequence shown here is derived from an EMBL/GenBank/DDBJ whole genome shotgun (WGS) entry which is preliminary data.</text>
</comment>
<sequence>MKKIGSKIMIGLYIIFIGMIFSGCWDNKDIVNRSFASCVALDRAENGEIEVTLQLLKPNVIKAKQQGGSDESAIWVLTTTGDTVFEALRNQLRTLNRKPFYSHLRLIIIGEELAREGLRDVLDLFIRHNEVRITPKILVAKNMRAKDIMDAQSEIENIPALHLEGILENNIAEAKTRDIRLIDVLQELTAPHGSTVIGNIVPKKKGNITKIKDLEIEGAAVIHGDKVMEFLDANQTRGYLFLKNEVKGGGIIVNNPGDENKKISINIKNAQGKIKVNKDNNILELSAHIKMKGDLWEEQGSVNLATQKMLERIEEEVEKEIIKNIQDTLKVAQEQCKCDFIGFGNAIAAKYPQYWESIKENWNEEFIDIPVHIEADVEIINTGIITKPIDVK</sequence>
<keyword evidence="6" id="KW-0564">Palmitate</keyword>
<dbReference type="InterPro" id="IPR038501">
    <property type="entry name" value="Spore_GerAC_C_sf"/>
</dbReference>
<evidence type="ECO:0000313" key="10">
    <source>
        <dbReference type="EMBL" id="MCR1899759.1"/>
    </source>
</evidence>
<protein>
    <submittedName>
        <fullName evidence="10">Ger(X)C family spore germination protein</fullName>
    </submittedName>
</protein>